<evidence type="ECO:0000313" key="3">
    <source>
        <dbReference type="EMBL" id="SKB44144.1"/>
    </source>
</evidence>
<accession>A0A0Q3KTD4</accession>
<gene>
    <name evidence="2" type="ORF">ARD30_25315</name>
    <name evidence="3" type="ORF">SAMN05660750_00682</name>
</gene>
<keyword evidence="4" id="KW-1185">Reference proteome</keyword>
<organism evidence="2 4">
    <name type="scientific">Bosea thiooxidans</name>
    <dbReference type="NCBI Taxonomy" id="53254"/>
    <lineage>
        <taxon>Bacteria</taxon>
        <taxon>Pseudomonadati</taxon>
        <taxon>Pseudomonadota</taxon>
        <taxon>Alphaproteobacteria</taxon>
        <taxon>Hyphomicrobiales</taxon>
        <taxon>Boseaceae</taxon>
        <taxon>Bosea</taxon>
    </lineage>
</organism>
<keyword evidence="1" id="KW-0472">Membrane</keyword>
<dbReference type="OrthoDB" id="9020765at2"/>
<feature type="transmembrane region" description="Helical" evidence="1">
    <location>
        <begin position="1124"/>
        <end position="1145"/>
    </location>
</feature>
<evidence type="ECO:0000313" key="5">
    <source>
        <dbReference type="Proteomes" id="UP000190130"/>
    </source>
</evidence>
<reference evidence="3 5" key="2">
    <citation type="submission" date="2017-02" db="EMBL/GenBank/DDBJ databases">
        <authorList>
            <person name="Peterson S.W."/>
        </authorList>
    </citation>
    <scope>NUCLEOTIDE SEQUENCE [LARGE SCALE GENOMIC DNA]</scope>
    <source>
        <strain evidence="3 5">DSM 9653</strain>
    </source>
</reference>
<keyword evidence="1" id="KW-0812">Transmembrane</keyword>
<sequence length="1189" mass="126337">MSKPMPVGAIMSKTDADIMPNYRASRTVSVTHPISAVHDRNGDPAIFSIGTDHQLWVCFRDPAQPTGWRQVSLGEGLPSDARVTAFDTTQVSAGDYAVALALAPSGDQSSSVVYVSCWSGNDFCGTDWSAFAGSWTRRDPEIPLDAVAPGNGSRPVLGAVAKAILMGNQGSADKPAAIIVVVQEGGDANHYFVNGDTASTLWSWAVYPLAENPDRILAVAFGHVSDGTGVFGTYVLYEIAGAKKLHFVGAVAPVADQRPYNLQLDVDPAAQCLAALADPVAPHYSNLYVGGAVGVDFYPHQTQALAKAAGGGTGVRIIEPDPANPIGEIAVAQDSNNISIWMLAPSKQTLWYSTGPQPRGKEPGEWSAPIVLLQHVAHISALRQPERQANQLLCALSDNQLSYQWQDPATTLWHNVEIPLQDAGAAQEFPSYTSTIHFEDEAQNVMVGMQVAVTSSQWTYATINGYVRELSPDAPVEVRTDASGNLTIIAPTLTLGTPVYHVQPRPQPGSGPGNLNPAAKAIRRLSQIRTGDDLRAQFPELSKKQAEFGAQTISTLTAYIAGLPADGSNADGSQPASSLPDQIWGGDLSSGALQIPTSNPEALLISTPPSVGRAMRKTEFSVIDTVEDIAGDILQALESGFEAIGEFVFSVAKGVLRFAVKIAGRWFHFVVKSISAALKLINWALHVLAIGLKKLIQWLGFIFDWDDIVETHKVFTNIARQTMKKLEGELPALQRRMDAAFERLLRSVDSIGDHPVLPPEYASLSINQVVTQTTAESANAQGVNAALYSTGGSFACYQLLHGGILNGPAPGYGTGPEAIKAFVEDTLIPTMKAIGDEIAAVARTLIHDYEAGTLTFGEIVKLLSKTLVETVVEALKTIADGLFAIAETLLALLDDILFGEIHIPLLTPLYELVAGGSKMSLVDGLSLLAAIPTTVFYKVVAGEAPFPDGSFGLASANSFDEIIAILAGAAPKARSMAMASSQAKEDSSEAAKTYSQVGGALSVLAGFANAFVTMFVAVNEGQLKFADTISMAAQALYMASTLPFDQPDELQQKLADGVYIGNFIDMLLQGALFFVPRAGQPVGLIVKGGYESLMAIGDLCAYSAAFADKVKRAKEDDRGTELETIAYVQNVLYVVALLAGAAGTLAGDENAEVELPLFAISGGLQFFVAIFGLTRVILTFEHDVRYDVI</sequence>
<evidence type="ECO:0000256" key="1">
    <source>
        <dbReference type="SAM" id="Phobius"/>
    </source>
</evidence>
<dbReference type="AlphaFoldDB" id="A0A0Q3KTD4"/>
<proteinExistence type="predicted"/>
<evidence type="ECO:0000313" key="2">
    <source>
        <dbReference type="EMBL" id="KQK27708.1"/>
    </source>
</evidence>
<keyword evidence="1" id="KW-1133">Transmembrane helix</keyword>
<dbReference type="EMBL" id="LMAR01000094">
    <property type="protein sequence ID" value="KQK27708.1"/>
    <property type="molecule type" value="Genomic_DNA"/>
</dbReference>
<dbReference type="EMBL" id="FUYX01000002">
    <property type="protein sequence ID" value="SKB44144.1"/>
    <property type="molecule type" value="Genomic_DNA"/>
</dbReference>
<dbReference type="Proteomes" id="UP000051562">
    <property type="component" value="Unassembled WGS sequence"/>
</dbReference>
<evidence type="ECO:0000313" key="4">
    <source>
        <dbReference type="Proteomes" id="UP000051562"/>
    </source>
</evidence>
<protein>
    <submittedName>
        <fullName evidence="2">Uncharacterized protein</fullName>
    </submittedName>
</protein>
<dbReference type="RefSeq" id="WP_055730975.1">
    <property type="nucleotide sequence ID" value="NZ_FUYX01000002.1"/>
</dbReference>
<feature type="transmembrane region" description="Helical" evidence="1">
    <location>
        <begin position="997"/>
        <end position="1018"/>
    </location>
</feature>
<reference evidence="2 4" key="1">
    <citation type="submission" date="2015-10" db="EMBL/GenBank/DDBJ databases">
        <title>Draft genome of Bosea thiooxidans.</title>
        <authorList>
            <person name="Wang X."/>
        </authorList>
    </citation>
    <scope>NUCLEOTIDE SEQUENCE [LARGE SCALE GENOMIC DNA]</scope>
    <source>
        <strain evidence="2 4">CGMCC 9174</strain>
    </source>
</reference>
<feature type="transmembrane region" description="Helical" evidence="1">
    <location>
        <begin position="1157"/>
        <end position="1178"/>
    </location>
</feature>
<dbReference type="Proteomes" id="UP000190130">
    <property type="component" value="Unassembled WGS sequence"/>
</dbReference>
<name>A0A0Q3KTD4_9HYPH</name>